<protein>
    <recommendedName>
        <fullName evidence="9">Serine hydroxymethyltransferase</fullName>
        <shortName evidence="9">SHMT</shortName>
        <shortName evidence="9">Serine methylase</shortName>
        <ecNumber evidence="9">2.1.2.1</ecNumber>
    </recommendedName>
</protein>
<dbReference type="GO" id="GO:0005829">
    <property type="term" value="C:cytosol"/>
    <property type="evidence" value="ECO:0007669"/>
    <property type="project" value="TreeGrafter"/>
</dbReference>
<dbReference type="EMBL" id="RJUF01000005">
    <property type="protein sequence ID" value="MCP9762102.1"/>
    <property type="molecule type" value="Genomic_DNA"/>
</dbReference>
<dbReference type="AlphaFoldDB" id="A0AAE3GZV4"/>
<comment type="caution">
    <text evidence="12">The sequence shown here is derived from an EMBL/GenBank/DDBJ whole genome shotgun (WGS) entry which is preliminary data.</text>
</comment>
<sequence length="430" mass="46737">MSVLNSTPNRDNQIFDLIQKEHNRQLHGIELIASENFVSPQVMEAAGSVLTNKYAEGLPGKRYYGGCEVVDEVEQIAIDRLKELFKLSWANVQPHSGAQANMAVFLACLQPGDKILGFDLSHGGHLSHGSPVNISGKYFQPFFYGVEKETGLINWDKVEETATKEKPKLIICGASAYSRDWDYARLRAIADKVGAVLLADISHPAGLIAKGLLADPFDHCHIVTTTTHKTLRGTRGGVIMMRNDFENPFGITTAKGKIRSMASLLDSGVFPGTQGGPLEHIIAAKAVAFGEALSDSFGAYAVQVQKNAKVMAQAFVDKGYSVISGGTDNHLALIDLRPKGLTGKLAENTLIKADITVNKNMVPFDDATAMTTSGMRVGTAAMTTRGLVESDFVRVVDLVDKVLMNHDNESVITSVRNEVNEWMKAFPLFK</sequence>
<dbReference type="Proteomes" id="UP001204144">
    <property type="component" value="Unassembled WGS sequence"/>
</dbReference>
<keyword evidence="7 9" id="KW-0808">Transferase</keyword>
<dbReference type="InterPro" id="IPR015422">
    <property type="entry name" value="PyrdxlP-dep_Trfase_small"/>
</dbReference>
<organism evidence="12 13">
    <name type="scientific">Lacihabitans soyangensis</name>
    <dbReference type="NCBI Taxonomy" id="869394"/>
    <lineage>
        <taxon>Bacteria</taxon>
        <taxon>Pseudomonadati</taxon>
        <taxon>Bacteroidota</taxon>
        <taxon>Cytophagia</taxon>
        <taxon>Cytophagales</taxon>
        <taxon>Leadbetterellaceae</taxon>
        <taxon>Lacihabitans</taxon>
    </lineage>
</organism>
<dbReference type="EC" id="2.1.2.1" evidence="9"/>
<dbReference type="PANTHER" id="PTHR11680:SF35">
    <property type="entry name" value="SERINE HYDROXYMETHYLTRANSFERASE 1"/>
    <property type="match status" value="1"/>
</dbReference>
<dbReference type="PANTHER" id="PTHR11680">
    <property type="entry name" value="SERINE HYDROXYMETHYLTRANSFERASE"/>
    <property type="match status" value="1"/>
</dbReference>
<dbReference type="GO" id="GO:0035999">
    <property type="term" value="P:tetrahydrofolate interconversion"/>
    <property type="evidence" value="ECO:0007669"/>
    <property type="project" value="UniProtKB-UniRule"/>
</dbReference>
<comment type="caution">
    <text evidence="9">Lacks conserved residue(s) required for the propagation of feature annotation.</text>
</comment>
<dbReference type="RefSeq" id="WP_255035854.1">
    <property type="nucleotide sequence ID" value="NZ_RJUF01000005.1"/>
</dbReference>
<evidence type="ECO:0000313" key="12">
    <source>
        <dbReference type="EMBL" id="MCP9762102.1"/>
    </source>
</evidence>
<dbReference type="GO" id="GO:0004372">
    <property type="term" value="F:glycine hydroxymethyltransferase activity"/>
    <property type="evidence" value="ECO:0007669"/>
    <property type="project" value="UniProtKB-UniRule"/>
</dbReference>
<keyword evidence="9" id="KW-0028">Amino-acid biosynthesis</keyword>
<comment type="cofactor">
    <cofactor evidence="1 9 10">
        <name>pyridoxal 5'-phosphate</name>
        <dbReference type="ChEBI" id="CHEBI:597326"/>
    </cofactor>
</comment>
<dbReference type="InterPro" id="IPR001085">
    <property type="entry name" value="Ser_HO-MeTrfase"/>
</dbReference>
<evidence type="ECO:0000256" key="6">
    <source>
        <dbReference type="ARBA" id="ARBA00022563"/>
    </source>
</evidence>
<evidence type="ECO:0000256" key="3">
    <source>
        <dbReference type="ARBA" id="ARBA00006376"/>
    </source>
</evidence>
<keyword evidence="13" id="KW-1185">Reference proteome</keyword>
<dbReference type="GO" id="GO:0019264">
    <property type="term" value="P:glycine biosynthetic process from serine"/>
    <property type="evidence" value="ECO:0007669"/>
    <property type="project" value="UniProtKB-UniRule"/>
</dbReference>
<evidence type="ECO:0000256" key="1">
    <source>
        <dbReference type="ARBA" id="ARBA00001933"/>
    </source>
</evidence>
<comment type="subunit">
    <text evidence="4 9">Homodimer.</text>
</comment>
<dbReference type="CDD" id="cd00378">
    <property type="entry name" value="SHMT"/>
    <property type="match status" value="1"/>
</dbReference>
<keyword evidence="8 9" id="KW-0663">Pyridoxal phosphate</keyword>
<gene>
    <name evidence="9" type="primary">glyA</name>
    <name evidence="12" type="ORF">EGI31_03985</name>
</gene>
<evidence type="ECO:0000256" key="7">
    <source>
        <dbReference type="ARBA" id="ARBA00022679"/>
    </source>
</evidence>
<dbReference type="InterPro" id="IPR015424">
    <property type="entry name" value="PyrdxlP-dep_Trfase"/>
</dbReference>
<dbReference type="SUPFAM" id="SSF53383">
    <property type="entry name" value="PLP-dependent transferases"/>
    <property type="match status" value="1"/>
</dbReference>
<evidence type="ECO:0000256" key="10">
    <source>
        <dbReference type="PIRSR" id="PIRSR000412-50"/>
    </source>
</evidence>
<feature type="binding site" evidence="9">
    <location>
        <begin position="124"/>
        <end position="126"/>
    </location>
    <ligand>
        <name>(6S)-5,6,7,8-tetrahydrofolate</name>
        <dbReference type="ChEBI" id="CHEBI:57453"/>
    </ligand>
</feature>
<dbReference type="Gene3D" id="3.90.1150.10">
    <property type="entry name" value="Aspartate Aminotransferase, domain 1"/>
    <property type="match status" value="1"/>
</dbReference>
<dbReference type="FunFam" id="3.40.640.10:FF:000001">
    <property type="entry name" value="Serine hydroxymethyltransferase"/>
    <property type="match status" value="1"/>
</dbReference>
<dbReference type="GO" id="GO:0030170">
    <property type="term" value="F:pyridoxal phosphate binding"/>
    <property type="evidence" value="ECO:0007669"/>
    <property type="project" value="UniProtKB-UniRule"/>
</dbReference>
<feature type="site" description="Plays an important role in substrate specificity" evidence="9">
    <location>
        <position position="228"/>
    </location>
</feature>
<dbReference type="InterPro" id="IPR049943">
    <property type="entry name" value="Ser_HO-MeTrfase-like"/>
</dbReference>
<evidence type="ECO:0000256" key="9">
    <source>
        <dbReference type="HAMAP-Rule" id="MF_00051"/>
    </source>
</evidence>
<keyword evidence="6 9" id="KW-0554">One-carbon metabolism</keyword>
<keyword evidence="5 9" id="KW-0963">Cytoplasm</keyword>
<evidence type="ECO:0000256" key="4">
    <source>
        <dbReference type="ARBA" id="ARBA00011738"/>
    </source>
</evidence>
<dbReference type="PIRSF" id="PIRSF000412">
    <property type="entry name" value="SHMT"/>
    <property type="match status" value="1"/>
</dbReference>
<evidence type="ECO:0000256" key="5">
    <source>
        <dbReference type="ARBA" id="ARBA00022490"/>
    </source>
</evidence>
<evidence type="ECO:0000313" key="13">
    <source>
        <dbReference type="Proteomes" id="UP001204144"/>
    </source>
</evidence>
<dbReference type="NCBIfam" id="NF000586">
    <property type="entry name" value="PRK00011.1"/>
    <property type="match status" value="1"/>
</dbReference>
<feature type="domain" description="Serine hydroxymethyltransferase-like" evidence="11">
    <location>
        <begin position="9"/>
        <end position="398"/>
    </location>
</feature>
<comment type="pathway">
    <text evidence="9">Amino-acid biosynthesis; glycine biosynthesis; glycine from L-serine: step 1/1.</text>
</comment>
<accession>A0AAE3GZV4</accession>
<proteinExistence type="inferred from homology"/>
<dbReference type="InterPro" id="IPR015421">
    <property type="entry name" value="PyrdxlP-dep_Trfase_major"/>
</dbReference>
<name>A0AAE3GZV4_9BACT</name>
<comment type="pathway">
    <text evidence="9">One-carbon metabolism; tetrahydrofolate interconversion.</text>
</comment>
<feature type="modified residue" description="N6-(pyridoxal phosphate)lysine" evidence="9 10">
    <location>
        <position position="229"/>
    </location>
</feature>
<dbReference type="InterPro" id="IPR039429">
    <property type="entry name" value="SHMT-like_dom"/>
</dbReference>
<dbReference type="HAMAP" id="MF_00051">
    <property type="entry name" value="SHMT"/>
    <property type="match status" value="1"/>
</dbReference>
<evidence type="ECO:0000256" key="8">
    <source>
        <dbReference type="ARBA" id="ARBA00022898"/>
    </source>
</evidence>
<evidence type="ECO:0000259" key="11">
    <source>
        <dbReference type="Pfam" id="PF00464"/>
    </source>
</evidence>
<dbReference type="Gene3D" id="3.40.640.10">
    <property type="entry name" value="Type I PLP-dependent aspartate aminotransferase-like (Major domain)"/>
    <property type="match status" value="1"/>
</dbReference>
<feature type="binding site" evidence="9">
    <location>
        <position position="120"/>
    </location>
    <ligand>
        <name>(6S)-5,6,7,8-tetrahydrofolate</name>
        <dbReference type="ChEBI" id="CHEBI:57453"/>
    </ligand>
</feature>
<reference evidence="12 13" key="1">
    <citation type="submission" date="2018-11" db="EMBL/GenBank/DDBJ databases">
        <title>Novel bacteria species description.</title>
        <authorList>
            <person name="Han J.-H."/>
        </authorList>
    </citation>
    <scope>NUCLEOTIDE SEQUENCE [LARGE SCALE GENOMIC DNA]</scope>
    <source>
        <strain evidence="12 13">KCTC23259</strain>
    </source>
</reference>
<comment type="function">
    <text evidence="9">Catalyzes the reversible interconversion of serine and glycine with tetrahydrofolate (THF) serving as the one-carbon carrier. This reaction serves as the major source of one-carbon groups required for the biosynthesis of purines, thymidylate, methionine, and other important biomolecules. Also exhibits THF-independent aldolase activity toward beta-hydroxyamino acids, producing glycine and aldehydes, via a retro-aldol mechanism.</text>
</comment>
<comment type="subcellular location">
    <subcellularLocation>
        <location evidence="2 9">Cytoplasm</location>
    </subcellularLocation>
</comment>
<evidence type="ECO:0000256" key="2">
    <source>
        <dbReference type="ARBA" id="ARBA00004496"/>
    </source>
</evidence>
<comment type="catalytic activity">
    <reaction evidence="9">
        <text>(6R)-5,10-methylene-5,6,7,8-tetrahydrofolate + glycine + H2O = (6S)-5,6,7,8-tetrahydrofolate + L-serine</text>
        <dbReference type="Rhea" id="RHEA:15481"/>
        <dbReference type="ChEBI" id="CHEBI:15377"/>
        <dbReference type="ChEBI" id="CHEBI:15636"/>
        <dbReference type="ChEBI" id="CHEBI:33384"/>
        <dbReference type="ChEBI" id="CHEBI:57305"/>
        <dbReference type="ChEBI" id="CHEBI:57453"/>
        <dbReference type="EC" id="2.1.2.1"/>
    </reaction>
</comment>
<comment type="similarity">
    <text evidence="3 9">Belongs to the SHMT family.</text>
</comment>
<dbReference type="Pfam" id="PF00464">
    <property type="entry name" value="SHMT"/>
    <property type="match status" value="1"/>
</dbReference>